<dbReference type="RefSeq" id="WP_197004643.1">
    <property type="nucleotide sequence ID" value="NZ_BONS01000024.1"/>
</dbReference>
<accession>A0A8J7GUU9</accession>
<feature type="domain" description="HTH cro/C1-type" evidence="1">
    <location>
        <begin position="36"/>
        <end position="73"/>
    </location>
</feature>
<dbReference type="AlphaFoldDB" id="A0A8J7GUU9"/>
<evidence type="ECO:0000313" key="3">
    <source>
        <dbReference type="Proteomes" id="UP000622552"/>
    </source>
</evidence>
<evidence type="ECO:0000313" key="2">
    <source>
        <dbReference type="EMBL" id="MBG6137821.1"/>
    </source>
</evidence>
<comment type="caution">
    <text evidence="2">The sequence shown here is derived from an EMBL/GenBank/DDBJ whole genome shotgun (WGS) entry which is preliminary data.</text>
</comment>
<keyword evidence="3" id="KW-1185">Reference proteome</keyword>
<dbReference type="InterPro" id="IPR010982">
    <property type="entry name" value="Lambda_DNA-bd_dom_sf"/>
</dbReference>
<organism evidence="2 3">
    <name type="scientific">Longispora fulva</name>
    <dbReference type="NCBI Taxonomy" id="619741"/>
    <lineage>
        <taxon>Bacteria</taxon>
        <taxon>Bacillati</taxon>
        <taxon>Actinomycetota</taxon>
        <taxon>Actinomycetes</taxon>
        <taxon>Micromonosporales</taxon>
        <taxon>Micromonosporaceae</taxon>
        <taxon>Longispora</taxon>
    </lineage>
</organism>
<protein>
    <submittedName>
        <fullName evidence="2">Transcriptional regulator with XRE-family HTH domain</fullName>
    </submittedName>
</protein>
<dbReference type="Proteomes" id="UP000622552">
    <property type="component" value="Unassembled WGS sequence"/>
</dbReference>
<dbReference type="CDD" id="cd00093">
    <property type="entry name" value="HTH_XRE"/>
    <property type="match status" value="1"/>
</dbReference>
<name>A0A8J7GUU9_9ACTN</name>
<gene>
    <name evidence="2" type="ORF">IW245_004015</name>
</gene>
<dbReference type="EMBL" id="JADOUF010000001">
    <property type="protein sequence ID" value="MBG6137821.1"/>
    <property type="molecule type" value="Genomic_DNA"/>
</dbReference>
<reference evidence="2" key="1">
    <citation type="submission" date="2020-11" db="EMBL/GenBank/DDBJ databases">
        <title>Sequencing the genomes of 1000 actinobacteria strains.</title>
        <authorList>
            <person name="Klenk H.-P."/>
        </authorList>
    </citation>
    <scope>NUCLEOTIDE SEQUENCE</scope>
    <source>
        <strain evidence="2">DSM 45356</strain>
    </source>
</reference>
<proteinExistence type="predicted"/>
<evidence type="ECO:0000259" key="1">
    <source>
        <dbReference type="PROSITE" id="PS50943"/>
    </source>
</evidence>
<dbReference type="Pfam" id="PF13560">
    <property type="entry name" value="HTH_31"/>
    <property type="match status" value="1"/>
</dbReference>
<dbReference type="Gene3D" id="1.10.260.40">
    <property type="entry name" value="lambda repressor-like DNA-binding domains"/>
    <property type="match status" value="1"/>
</dbReference>
<dbReference type="PROSITE" id="PS50943">
    <property type="entry name" value="HTH_CROC1"/>
    <property type="match status" value="1"/>
</dbReference>
<dbReference type="InterPro" id="IPR001387">
    <property type="entry name" value="Cro/C1-type_HTH"/>
</dbReference>
<dbReference type="SUPFAM" id="SSF47413">
    <property type="entry name" value="lambda repressor-like DNA-binding domains"/>
    <property type="match status" value="1"/>
</dbReference>
<dbReference type="GO" id="GO:0003677">
    <property type="term" value="F:DNA binding"/>
    <property type="evidence" value="ECO:0007669"/>
    <property type="project" value="InterPro"/>
</dbReference>
<sequence>MDLATHPLTHVRQENGWSMADLARLVRHAARREQQRSGVDRNRIWRWETGRTHPSPGSQRLLATILDVPPGQVEALGWPHWLPAHVEPHPFTVPGSRAAVQEVVVARMDRRAFLVLGGGALAGMARDWALSEPGRLAGALDGRAVDPELVAWLEARTSELRALSATSEPLVAELVDAHLSTTIRLLDQARFSEEVGRRLCSTVATLAQCAGWGRFDQSRHGGAQRLWQAALHASHLAGNRDLGAGVLADLAYQATWLDQPKHAVEILGWARSRTRSPAARALLDVRRARALAVLRDSVGCGLALSSAERELERVHPETTPGWVTWMSPADLAADAGRCWLDLGRPARAVAEIEVGLRLLDPGRARTRAVFLTYQAESAYAAGEVEAAVSFARTASSVALATGSARCVLLADGVANRVGVRTTS</sequence>